<dbReference type="Proteomes" id="UP001596160">
    <property type="component" value="Unassembled WGS sequence"/>
</dbReference>
<name>A0ABW0AVK0_9ACTN</name>
<proteinExistence type="predicted"/>
<evidence type="ECO:0000313" key="3">
    <source>
        <dbReference type="EMBL" id="MFC5156864.1"/>
    </source>
</evidence>
<evidence type="ECO:0000313" key="4">
    <source>
        <dbReference type="Proteomes" id="UP001596160"/>
    </source>
</evidence>
<accession>A0ABW0AVK0</accession>
<keyword evidence="2" id="KW-0472">Membrane</keyword>
<organism evidence="3 4">
    <name type="scientific">Streptomyces amakusaensis</name>
    <dbReference type="NCBI Taxonomy" id="67271"/>
    <lineage>
        <taxon>Bacteria</taxon>
        <taxon>Bacillati</taxon>
        <taxon>Actinomycetota</taxon>
        <taxon>Actinomycetes</taxon>
        <taxon>Kitasatosporales</taxon>
        <taxon>Streptomycetaceae</taxon>
        <taxon>Streptomyces</taxon>
    </lineage>
</organism>
<dbReference type="EMBL" id="JBHSKP010000048">
    <property type="protein sequence ID" value="MFC5156864.1"/>
    <property type="molecule type" value="Genomic_DNA"/>
</dbReference>
<gene>
    <name evidence="3" type="ORF">ACFPRH_34635</name>
</gene>
<keyword evidence="2" id="KW-0812">Transmembrane</keyword>
<reference evidence="4" key="1">
    <citation type="journal article" date="2019" name="Int. J. Syst. Evol. Microbiol.">
        <title>The Global Catalogue of Microorganisms (GCM) 10K type strain sequencing project: providing services to taxonomists for standard genome sequencing and annotation.</title>
        <authorList>
            <consortium name="The Broad Institute Genomics Platform"/>
            <consortium name="The Broad Institute Genome Sequencing Center for Infectious Disease"/>
            <person name="Wu L."/>
            <person name="Ma J."/>
        </authorList>
    </citation>
    <scope>NUCLEOTIDE SEQUENCE [LARGE SCALE GENOMIC DNA]</scope>
    <source>
        <strain evidence="4">PCU 266</strain>
    </source>
</reference>
<evidence type="ECO:0008006" key="5">
    <source>
        <dbReference type="Google" id="ProtNLM"/>
    </source>
</evidence>
<evidence type="ECO:0000256" key="1">
    <source>
        <dbReference type="SAM" id="MobiDB-lite"/>
    </source>
</evidence>
<feature type="transmembrane region" description="Helical" evidence="2">
    <location>
        <begin position="31"/>
        <end position="49"/>
    </location>
</feature>
<feature type="region of interest" description="Disordered" evidence="1">
    <location>
        <begin position="47"/>
        <end position="78"/>
    </location>
</feature>
<keyword evidence="4" id="KW-1185">Reference proteome</keyword>
<protein>
    <recommendedName>
        <fullName evidence="5">Secreted protein</fullName>
    </recommendedName>
</protein>
<evidence type="ECO:0000256" key="2">
    <source>
        <dbReference type="SAM" id="Phobius"/>
    </source>
</evidence>
<sequence length="78" mass="8100">MIAVVAVIAVTVRNRGPEENSPDDPPPALSLLAVVLAVAAVTALTGMLSPRAGTAARRRPPEGETPPTSPRRSGRTYE</sequence>
<keyword evidence="2" id="KW-1133">Transmembrane helix</keyword>
<dbReference type="RefSeq" id="WP_344472857.1">
    <property type="nucleotide sequence ID" value="NZ_BAAASB010000002.1"/>
</dbReference>
<comment type="caution">
    <text evidence="3">The sequence shown here is derived from an EMBL/GenBank/DDBJ whole genome shotgun (WGS) entry which is preliminary data.</text>
</comment>